<dbReference type="EMBL" id="FOGW01000021">
    <property type="protein sequence ID" value="SES02699.1"/>
    <property type="molecule type" value="Genomic_DNA"/>
</dbReference>
<dbReference type="AlphaFoldDB" id="A0A1H9TZZ3"/>
<proteinExistence type="predicted"/>
<dbReference type="OrthoDB" id="2068293at2"/>
<evidence type="ECO:0000313" key="2">
    <source>
        <dbReference type="Proteomes" id="UP000182471"/>
    </source>
</evidence>
<keyword evidence="2" id="KW-1185">Reference proteome</keyword>
<sequence>MKIGVEKNTRIKEKSGKLNLNYTMALRYFAIEEIISRIYESEYNENLYFVNPFIMSFDSNTERESLNFYYIKNNIKNKKKTTFKGKNPKEELCCADLDVVFAKKMLINIMKNNKYSEIKWNAEFYFQEDDVQWNLEAVYEQMIIPITVHIRPLFDSVQKKEYLAYEYSFLDNKDKVDILIYPKERIVVDNMFEIVGKLELIDSMEYYYILNEILKRDTLSGMHLIDYAKNNINDRIKNMQYFSKLKEYKKYAYMKKRWDKYLSNKKLKSDSWEIAIERILNFIEPIWTAYCKNEILVKDWMPDLNRFLG</sequence>
<reference evidence="2" key="1">
    <citation type="submission" date="2016-10" db="EMBL/GenBank/DDBJ databases">
        <authorList>
            <person name="Varghese N."/>
            <person name="Submissions S."/>
        </authorList>
    </citation>
    <scope>NUCLEOTIDE SEQUENCE [LARGE SCALE GENOMIC DNA]</scope>
    <source>
        <strain evidence="2">S1b</strain>
    </source>
</reference>
<accession>A0A1H9TZZ3</accession>
<evidence type="ECO:0000313" key="1">
    <source>
        <dbReference type="EMBL" id="SES02699.1"/>
    </source>
</evidence>
<dbReference type="Proteomes" id="UP000182471">
    <property type="component" value="Unassembled WGS sequence"/>
</dbReference>
<gene>
    <name evidence="1" type="ORF">SAMN02910429_01859</name>
</gene>
<dbReference type="RefSeq" id="WP_022748902.1">
    <property type="nucleotide sequence ID" value="NZ_FOGW01000021.1"/>
</dbReference>
<organism evidence="1 2">
    <name type="scientific">Lachnobacterium bovis</name>
    <dbReference type="NCBI Taxonomy" id="140626"/>
    <lineage>
        <taxon>Bacteria</taxon>
        <taxon>Bacillati</taxon>
        <taxon>Bacillota</taxon>
        <taxon>Clostridia</taxon>
        <taxon>Lachnospirales</taxon>
        <taxon>Lachnospiraceae</taxon>
        <taxon>Lachnobacterium</taxon>
    </lineage>
</organism>
<name>A0A1H9TZZ3_9FIRM</name>
<protein>
    <recommendedName>
        <fullName evidence="3">Nucleotidyl transferase AbiEii toxin, Type IV TA system</fullName>
    </recommendedName>
</protein>
<evidence type="ECO:0008006" key="3">
    <source>
        <dbReference type="Google" id="ProtNLM"/>
    </source>
</evidence>